<accession>X1IK18</accession>
<protein>
    <submittedName>
        <fullName evidence="2">Uncharacterized protein</fullName>
    </submittedName>
</protein>
<sequence>MQKRESMKKKKTKRRVKRIRDNNRKTIGKGWNTQKTTRMGVAERRRDGSLFGFP</sequence>
<feature type="compositionally biased region" description="Basic residues" evidence="1">
    <location>
        <begin position="1"/>
        <end position="18"/>
    </location>
</feature>
<name>X1IK18_9ZZZZ</name>
<dbReference type="AlphaFoldDB" id="X1IK18"/>
<feature type="non-terminal residue" evidence="2">
    <location>
        <position position="54"/>
    </location>
</feature>
<proteinExistence type="predicted"/>
<evidence type="ECO:0000256" key="1">
    <source>
        <dbReference type="SAM" id="MobiDB-lite"/>
    </source>
</evidence>
<comment type="caution">
    <text evidence="2">The sequence shown here is derived from an EMBL/GenBank/DDBJ whole genome shotgun (WGS) entry which is preliminary data.</text>
</comment>
<reference evidence="2" key="1">
    <citation type="journal article" date="2014" name="Front. Microbiol.">
        <title>High frequency of phylogenetically diverse reductive dehalogenase-homologous genes in deep subseafloor sedimentary metagenomes.</title>
        <authorList>
            <person name="Kawai M."/>
            <person name="Futagami T."/>
            <person name="Toyoda A."/>
            <person name="Takaki Y."/>
            <person name="Nishi S."/>
            <person name="Hori S."/>
            <person name="Arai W."/>
            <person name="Tsubouchi T."/>
            <person name="Morono Y."/>
            <person name="Uchiyama I."/>
            <person name="Ito T."/>
            <person name="Fujiyama A."/>
            <person name="Inagaki F."/>
            <person name="Takami H."/>
        </authorList>
    </citation>
    <scope>NUCLEOTIDE SEQUENCE</scope>
    <source>
        <strain evidence="2">Expedition CK06-06</strain>
    </source>
</reference>
<evidence type="ECO:0000313" key="2">
    <source>
        <dbReference type="EMBL" id="GAH69605.1"/>
    </source>
</evidence>
<organism evidence="2">
    <name type="scientific">marine sediment metagenome</name>
    <dbReference type="NCBI Taxonomy" id="412755"/>
    <lineage>
        <taxon>unclassified sequences</taxon>
        <taxon>metagenomes</taxon>
        <taxon>ecological metagenomes</taxon>
    </lineage>
</organism>
<dbReference type="EMBL" id="BARU01029673">
    <property type="protein sequence ID" value="GAH69605.1"/>
    <property type="molecule type" value="Genomic_DNA"/>
</dbReference>
<feature type="region of interest" description="Disordered" evidence="1">
    <location>
        <begin position="1"/>
        <end position="54"/>
    </location>
</feature>
<gene>
    <name evidence="2" type="ORF">S03H2_47165</name>
</gene>